<dbReference type="AlphaFoldDB" id="A0A6M3J2K5"/>
<dbReference type="SUPFAM" id="SSF56672">
    <property type="entry name" value="DNA/RNA polymerases"/>
    <property type="match status" value="1"/>
</dbReference>
<comment type="similarity">
    <text evidence="1">Belongs to the DNA polymerase type-A family.</text>
</comment>
<dbReference type="InterPro" id="IPR001098">
    <property type="entry name" value="DNA-dir_DNA_pol_A_palm_dom"/>
</dbReference>
<feature type="domain" description="DNA-directed DNA polymerase family A palm" evidence="9">
    <location>
        <begin position="403"/>
        <end position="591"/>
    </location>
</feature>
<dbReference type="Gene3D" id="3.30.420.10">
    <property type="entry name" value="Ribonuclease H-like superfamily/Ribonuclease H"/>
    <property type="match status" value="1"/>
</dbReference>
<evidence type="ECO:0000256" key="7">
    <source>
        <dbReference type="ARBA" id="ARBA00023125"/>
    </source>
</evidence>
<dbReference type="EC" id="2.7.7.7" evidence="2"/>
<accession>A0A6M3J2K5</accession>
<evidence type="ECO:0000313" key="11">
    <source>
        <dbReference type="EMBL" id="QJA74383.1"/>
    </source>
</evidence>
<dbReference type="GO" id="GO:0006302">
    <property type="term" value="P:double-strand break repair"/>
    <property type="evidence" value="ECO:0007669"/>
    <property type="project" value="TreeGrafter"/>
</dbReference>
<dbReference type="PROSITE" id="PS00447">
    <property type="entry name" value="DNA_POLYMERASE_A"/>
    <property type="match status" value="1"/>
</dbReference>
<dbReference type="SUPFAM" id="SSF53098">
    <property type="entry name" value="Ribonuclease H-like"/>
    <property type="match status" value="1"/>
</dbReference>
<keyword evidence="3" id="KW-0808">Transferase</keyword>
<dbReference type="PANTHER" id="PTHR10133">
    <property type="entry name" value="DNA POLYMERASE I"/>
    <property type="match status" value="1"/>
</dbReference>
<evidence type="ECO:0000256" key="2">
    <source>
        <dbReference type="ARBA" id="ARBA00012417"/>
    </source>
</evidence>
<name>A0A6M3J2K5_9ZZZZ</name>
<evidence type="ECO:0000256" key="8">
    <source>
        <dbReference type="ARBA" id="ARBA00049244"/>
    </source>
</evidence>
<gene>
    <name evidence="11" type="ORF">MM415A02025_0005</name>
    <name evidence="10" type="ORF">MM415B00647_0015</name>
</gene>
<proteinExistence type="inferred from homology"/>
<evidence type="ECO:0000256" key="1">
    <source>
        <dbReference type="ARBA" id="ARBA00007705"/>
    </source>
</evidence>
<dbReference type="EMBL" id="MT141491">
    <property type="protein sequence ID" value="QJA63142.1"/>
    <property type="molecule type" value="Genomic_DNA"/>
</dbReference>
<dbReference type="PANTHER" id="PTHR10133:SF27">
    <property type="entry name" value="DNA POLYMERASE NU"/>
    <property type="match status" value="1"/>
</dbReference>
<dbReference type="Gene3D" id="1.20.1060.10">
    <property type="entry name" value="Taq DNA Polymerase, Chain T, domain 4"/>
    <property type="match status" value="1"/>
</dbReference>
<keyword evidence="7" id="KW-0238">DNA-binding</keyword>
<protein>
    <recommendedName>
        <fullName evidence="2">DNA-directed DNA polymerase</fullName>
        <ecNumber evidence="2">2.7.7.7</ecNumber>
    </recommendedName>
</protein>
<sequence length="638" mass="74539">MTGEEILQQFESAITITEWDKEAERLLKKPRGIICCDTETTGLLFHTPSYFKDEERWCQNPFPFGLSLCFEHEDRLVLVWGRYGSKLYDECKRILSLPNIKIWHNMKYDLRVCKTNGIEVRGPQHDTLTMSRIVWDRRKDHRLQALSEFICPEISAWEEELNEIKKREKSKWTRTVKKENIWLPEGMEAKDFWNYSFLPHEVIGTYSMCDVFVDFIIYQKIAHEISSEFRDLYVRERKIVEVVTKIEETGLRWDIERAKEEIAVLEPKMDKALETFTKLGKESQEDFTTHPPKVIKALKYLGVKENQLKDGGRITTEEDILHRCLKEGVPKKAEQFIKALMDYRAYAKILNTYMKPLTLQAERNDGIVYTTINPTDTRTGRPASRDPNLLNIPKPTVKKKEESNPVRACFIPREGCAIYYFDVSQQEMAVFALMADDYSILDAYKEGKDIHQYMADQIGWGDKRDIVKNINFGVLYGTGIKHMAKTWRMTLTEAKETMRIYMQTFGSVKTFQEKCKWELQRNGYVEDFFGRRYHVPVNQAYKAVNSLVQGGCAQAFKMGLLQVDKYVEKHNVGKLLLPIYDECQLETPKLSKADESQLCRNVIKCMSDIPQLVNRGLKLRIDVEKTETSWACKEKIEI</sequence>
<keyword evidence="4" id="KW-0548">Nucleotidyltransferase</keyword>
<evidence type="ECO:0000256" key="6">
    <source>
        <dbReference type="ARBA" id="ARBA00022932"/>
    </source>
</evidence>
<keyword evidence="6" id="KW-0239">DNA-directed DNA polymerase</keyword>
<evidence type="ECO:0000313" key="10">
    <source>
        <dbReference type="EMBL" id="QJA63142.1"/>
    </source>
</evidence>
<dbReference type="GO" id="GO:0003677">
    <property type="term" value="F:DNA binding"/>
    <property type="evidence" value="ECO:0007669"/>
    <property type="project" value="UniProtKB-KW"/>
</dbReference>
<dbReference type="PRINTS" id="PR00868">
    <property type="entry name" value="DNAPOLI"/>
</dbReference>
<dbReference type="InterPro" id="IPR043502">
    <property type="entry name" value="DNA/RNA_pol_sf"/>
</dbReference>
<evidence type="ECO:0000256" key="4">
    <source>
        <dbReference type="ARBA" id="ARBA00022695"/>
    </source>
</evidence>
<dbReference type="InterPro" id="IPR012337">
    <property type="entry name" value="RNaseH-like_sf"/>
</dbReference>
<dbReference type="SMART" id="SM00482">
    <property type="entry name" value="POLAc"/>
    <property type="match status" value="1"/>
</dbReference>
<evidence type="ECO:0000259" key="9">
    <source>
        <dbReference type="SMART" id="SM00482"/>
    </source>
</evidence>
<organism evidence="10">
    <name type="scientific">viral metagenome</name>
    <dbReference type="NCBI Taxonomy" id="1070528"/>
    <lineage>
        <taxon>unclassified sequences</taxon>
        <taxon>metagenomes</taxon>
        <taxon>organismal metagenomes</taxon>
    </lineage>
</organism>
<dbReference type="Gene3D" id="3.30.70.370">
    <property type="match status" value="1"/>
</dbReference>
<comment type="catalytic activity">
    <reaction evidence="8">
        <text>DNA(n) + a 2'-deoxyribonucleoside 5'-triphosphate = DNA(n+1) + diphosphate</text>
        <dbReference type="Rhea" id="RHEA:22508"/>
        <dbReference type="Rhea" id="RHEA-COMP:17339"/>
        <dbReference type="Rhea" id="RHEA-COMP:17340"/>
        <dbReference type="ChEBI" id="CHEBI:33019"/>
        <dbReference type="ChEBI" id="CHEBI:61560"/>
        <dbReference type="ChEBI" id="CHEBI:173112"/>
        <dbReference type="EC" id="2.7.7.7"/>
    </reaction>
</comment>
<dbReference type="GO" id="GO:0003887">
    <property type="term" value="F:DNA-directed DNA polymerase activity"/>
    <property type="evidence" value="ECO:0007669"/>
    <property type="project" value="UniProtKB-KW"/>
</dbReference>
<dbReference type="InterPro" id="IPR002298">
    <property type="entry name" value="DNA_polymerase_A"/>
</dbReference>
<reference evidence="10" key="1">
    <citation type="submission" date="2020-03" db="EMBL/GenBank/DDBJ databases">
        <title>The deep terrestrial virosphere.</title>
        <authorList>
            <person name="Holmfeldt K."/>
            <person name="Nilsson E."/>
            <person name="Simone D."/>
            <person name="Lopez-Fernandez M."/>
            <person name="Wu X."/>
            <person name="de Brujin I."/>
            <person name="Lundin D."/>
            <person name="Andersson A."/>
            <person name="Bertilsson S."/>
            <person name="Dopson M."/>
        </authorList>
    </citation>
    <scope>NUCLEOTIDE SEQUENCE</scope>
    <source>
        <strain evidence="11">MM415A02025</strain>
        <strain evidence="10">MM415B00647</strain>
    </source>
</reference>
<dbReference type="InterPro" id="IPR019760">
    <property type="entry name" value="DNA-dir_DNA_pol_A_CS"/>
</dbReference>
<dbReference type="GO" id="GO:0006261">
    <property type="term" value="P:DNA-templated DNA replication"/>
    <property type="evidence" value="ECO:0007669"/>
    <property type="project" value="InterPro"/>
</dbReference>
<dbReference type="Gene3D" id="1.10.150.20">
    <property type="entry name" value="5' to 3' exonuclease, C-terminal subdomain"/>
    <property type="match status" value="1"/>
</dbReference>
<dbReference type="Pfam" id="PF00476">
    <property type="entry name" value="DNA_pol_A"/>
    <property type="match status" value="1"/>
</dbReference>
<dbReference type="EMBL" id="MT142094">
    <property type="protein sequence ID" value="QJA74383.1"/>
    <property type="molecule type" value="Genomic_DNA"/>
</dbReference>
<dbReference type="InterPro" id="IPR036397">
    <property type="entry name" value="RNaseH_sf"/>
</dbReference>
<evidence type="ECO:0000256" key="3">
    <source>
        <dbReference type="ARBA" id="ARBA00022679"/>
    </source>
</evidence>
<evidence type="ECO:0000256" key="5">
    <source>
        <dbReference type="ARBA" id="ARBA00022705"/>
    </source>
</evidence>
<keyword evidence="5" id="KW-0235">DNA replication</keyword>